<dbReference type="EMBL" id="BFEA01000407">
    <property type="protein sequence ID" value="GBG82464.1"/>
    <property type="molecule type" value="Genomic_DNA"/>
</dbReference>
<name>A0A388LJG0_CHABU</name>
<evidence type="ECO:0000313" key="2">
    <source>
        <dbReference type="Proteomes" id="UP000265515"/>
    </source>
</evidence>
<protein>
    <submittedName>
        <fullName evidence="1">Uncharacterized protein</fullName>
    </submittedName>
</protein>
<organism evidence="1 2">
    <name type="scientific">Chara braunii</name>
    <name type="common">Braun's stonewort</name>
    <dbReference type="NCBI Taxonomy" id="69332"/>
    <lineage>
        <taxon>Eukaryota</taxon>
        <taxon>Viridiplantae</taxon>
        <taxon>Streptophyta</taxon>
        <taxon>Charophyceae</taxon>
        <taxon>Charales</taxon>
        <taxon>Characeae</taxon>
        <taxon>Chara</taxon>
    </lineage>
</organism>
<accession>A0A388LJG0</accession>
<comment type="caution">
    <text evidence="1">The sequence shown here is derived from an EMBL/GenBank/DDBJ whole genome shotgun (WGS) entry which is preliminary data.</text>
</comment>
<dbReference type="Gramene" id="GBG82464">
    <property type="protein sequence ID" value="GBG82464"/>
    <property type="gene ID" value="CBR_g34840"/>
</dbReference>
<dbReference type="AlphaFoldDB" id="A0A388LJG0"/>
<gene>
    <name evidence="1" type="ORF">CBR_g34840</name>
</gene>
<sequence length="680" mass="76918">MKLGLNHVPLKAFDIEGALYELGQLLDMIADCVYDVAQLCDRKKRLVRKPALDKARKKMSSYWIKHRHFTAEPIDQANMRREIEFVTRRHLVTATDKAANTPAFVCVNFIRELALKRLSSPDFILQHEELGLIMVAMHAENEHLTALPRVGASLPYLMAVFKAHKRSFRWITNTSNSAVSSMAKLCACLLAFLAPSVIDFCEEESNWMEDEYGVRPNLWWPTSSVGEFAASLPPNVTSVFSADITRCFELIPTDTSEHSLVAAVKFFVESAMKHRRDRSPRDSVKVTLAPRYDTLLSDIPIELLPGSAHHHVVTTSPNITDNCRHRAIMKLGLNHVPLKAFDIEGALYELGQLLDMIADCVYDVAQLCDRKKRLVRKPALDKARKKMSSYWIKHRHFTAEPIDQANMRREIEFVTRRHLVTATDKAANTPAFVCVNFIRELALKRLSSPDFILQHEELGLIMVAMHAENEHLTALPRVGASLPYLMAVFKAHKRSFRWITNTSNSAVSSMAKLCACLLAFLAPSVIDFCEEESNWMEDEYGVRPNLWWPTSSVGEFAASLPPNVTSVFSADITRCFELIPTDTSEHGLVAAVKFFVESAMKHRRDKSPRDSVKVTLSESVRMIPSWASRHLCLTDESMFFTEKEIVPVTEWCVSHSLVQLGGEVWRHLLGIPMGLACFPL</sequence>
<keyword evidence="2" id="KW-1185">Reference proteome</keyword>
<proteinExistence type="predicted"/>
<dbReference type="Proteomes" id="UP000265515">
    <property type="component" value="Unassembled WGS sequence"/>
</dbReference>
<evidence type="ECO:0000313" key="1">
    <source>
        <dbReference type="EMBL" id="GBG82464.1"/>
    </source>
</evidence>
<reference evidence="1 2" key="1">
    <citation type="journal article" date="2018" name="Cell">
        <title>The Chara Genome: Secondary Complexity and Implications for Plant Terrestrialization.</title>
        <authorList>
            <person name="Nishiyama T."/>
            <person name="Sakayama H."/>
            <person name="Vries J.D."/>
            <person name="Buschmann H."/>
            <person name="Saint-Marcoux D."/>
            <person name="Ullrich K.K."/>
            <person name="Haas F.B."/>
            <person name="Vanderstraeten L."/>
            <person name="Becker D."/>
            <person name="Lang D."/>
            <person name="Vosolsobe S."/>
            <person name="Rombauts S."/>
            <person name="Wilhelmsson P.K.I."/>
            <person name="Janitza P."/>
            <person name="Kern R."/>
            <person name="Heyl A."/>
            <person name="Rumpler F."/>
            <person name="Villalobos L.I.A.C."/>
            <person name="Clay J.M."/>
            <person name="Skokan R."/>
            <person name="Toyoda A."/>
            <person name="Suzuki Y."/>
            <person name="Kagoshima H."/>
            <person name="Schijlen E."/>
            <person name="Tajeshwar N."/>
            <person name="Catarino B."/>
            <person name="Hetherington A.J."/>
            <person name="Saltykova A."/>
            <person name="Bonnot C."/>
            <person name="Breuninger H."/>
            <person name="Symeonidi A."/>
            <person name="Radhakrishnan G.V."/>
            <person name="Van Nieuwerburgh F."/>
            <person name="Deforce D."/>
            <person name="Chang C."/>
            <person name="Karol K.G."/>
            <person name="Hedrich R."/>
            <person name="Ulvskov P."/>
            <person name="Glockner G."/>
            <person name="Delwiche C.F."/>
            <person name="Petrasek J."/>
            <person name="Van de Peer Y."/>
            <person name="Friml J."/>
            <person name="Beilby M."/>
            <person name="Dolan L."/>
            <person name="Kohara Y."/>
            <person name="Sugano S."/>
            <person name="Fujiyama A."/>
            <person name="Delaux P.-M."/>
            <person name="Quint M."/>
            <person name="TheiBen G."/>
            <person name="Hagemann M."/>
            <person name="Harholt J."/>
            <person name="Dunand C."/>
            <person name="Zachgo S."/>
            <person name="Langdale J."/>
            <person name="Maumus F."/>
            <person name="Straeten D.V.D."/>
            <person name="Gould S.B."/>
            <person name="Rensing S.A."/>
        </authorList>
    </citation>
    <scope>NUCLEOTIDE SEQUENCE [LARGE SCALE GENOMIC DNA]</scope>
    <source>
        <strain evidence="1 2">S276</strain>
    </source>
</reference>